<feature type="compositionally biased region" description="Low complexity" evidence="5">
    <location>
        <begin position="422"/>
        <end position="441"/>
    </location>
</feature>
<dbReference type="Proteomes" id="UP000664203">
    <property type="component" value="Unassembled WGS sequence"/>
</dbReference>
<sequence>MVLQTPNPLFTGSISSTYSVEESKSAAEELEELFANDEVLKPLYKTAFEGRSIGVDRFLRNFPRLLKTYAMELRDDADGKLHRSAVRLVSTQAIYVANSIWRRYDPDHNDKAKEMRSLASETSERARQWQVEQYLRGMLRPGDRDSRPSGADDSILECNSDPGLPAQYSQVKNYGISHRRGFYTCSKVKPERCDFFLWQNEAKSQEAPPGLSDDDDQDPDYGDERMDLRNLHDVKHFLVRGSAFQNLRRSFQRFVQPPSRNKKVSTDDAAKTIKVNCDEVEDSDEEISSAQDQRNETTSISTNLHIHNSKVQKTLGKSKSAKDGLWDSINPNSFRHMYEKIRSKWSEYMEPPLEDNKTRIRWTCHCGERLWDDFMELRQGAANDLQHSLNFHARAGAKTASNLDAQGSTSDAAQSSNISRRPSAVPSSGTGASAPATTPTGNLINSRGRLTPVGK</sequence>
<keyword evidence="3" id="KW-0862">Zinc</keyword>
<evidence type="ECO:0000313" key="8">
    <source>
        <dbReference type="Proteomes" id="UP000664203"/>
    </source>
</evidence>
<keyword evidence="1" id="KW-0479">Metal-binding</keyword>
<evidence type="ECO:0000256" key="1">
    <source>
        <dbReference type="ARBA" id="ARBA00022723"/>
    </source>
</evidence>
<proteinExistence type="predicted"/>
<dbReference type="AlphaFoldDB" id="A0A8H3ICC0"/>
<dbReference type="GO" id="GO:0008270">
    <property type="term" value="F:zinc ion binding"/>
    <property type="evidence" value="ECO:0007669"/>
    <property type="project" value="UniProtKB-KW"/>
</dbReference>
<evidence type="ECO:0000256" key="3">
    <source>
        <dbReference type="ARBA" id="ARBA00022833"/>
    </source>
</evidence>
<dbReference type="InterPro" id="IPR010666">
    <property type="entry name" value="Znf_GRF"/>
</dbReference>
<dbReference type="EMBL" id="CAJPDR010000160">
    <property type="protein sequence ID" value="CAF9922837.1"/>
    <property type="molecule type" value="Genomic_DNA"/>
</dbReference>
<protein>
    <recommendedName>
        <fullName evidence="6">GRF-type domain-containing protein</fullName>
    </recommendedName>
</protein>
<keyword evidence="2 4" id="KW-0863">Zinc-finger</keyword>
<accession>A0A8H3ICC0</accession>
<name>A0A8H3ICC0_9LECA</name>
<organism evidence="7 8">
    <name type="scientific">Alectoria fallacina</name>
    <dbReference type="NCBI Taxonomy" id="1903189"/>
    <lineage>
        <taxon>Eukaryota</taxon>
        <taxon>Fungi</taxon>
        <taxon>Dikarya</taxon>
        <taxon>Ascomycota</taxon>
        <taxon>Pezizomycotina</taxon>
        <taxon>Lecanoromycetes</taxon>
        <taxon>OSLEUM clade</taxon>
        <taxon>Lecanoromycetidae</taxon>
        <taxon>Lecanorales</taxon>
        <taxon>Lecanorineae</taxon>
        <taxon>Parmeliaceae</taxon>
        <taxon>Alectoria</taxon>
    </lineage>
</organism>
<dbReference type="PROSITE" id="PS51999">
    <property type="entry name" value="ZF_GRF"/>
    <property type="match status" value="1"/>
</dbReference>
<evidence type="ECO:0000256" key="5">
    <source>
        <dbReference type="SAM" id="MobiDB-lite"/>
    </source>
</evidence>
<feature type="compositionally biased region" description="Acidic residues" evidence="5">
    <location>
        <begin position="212"/>
        <end position="221"/>
    </location>
</feature>
<reference evidence="7" key="1">
    <citation type="submission" date="2021-03" db="EMBL/GenBank/DDBJ databases">
        <authorList>
            <person name="Tagirdzhanova G."/>
        </authorList>
    </citation>
    <scope>NUCLEOTIDE SEQUENCE</scope>
</reference>
<feature type="domain" description="GRF-type" evidence="6">
    <location>
        <begin position="158"/>
        <end position="202"/>
    </location>
</feature>
<feature type="region of interest" description="Disordered" evidence="5">
    <location>
        <begin position="139"/>
        <end position="162"/>
    </location>
</feature>
<feature type="region of interest" description="Disordered" evidence="5">
    <location>
        <begin position="204"/>
        <end position="223"/>
    </location>
</feature>
<feature type="region of interest" description="Disordered" evidence="5">
    <location>
        <begin position="400"/>
        <end position="455"/>
    </location>
</feature>
<evidence type="ECO:0000259" key="6">
    <source>
        <dbReference type="PROSITE" id="PS51999"/>
    </source>
</evidence>
<keyword evidence="8" id="KW-1185">Reference proteome</keyword>
<evidence type="ECO:0000313" key="7">
    <source>
        <dbReference type="EMBL" id="CAF9922837.1"/>
    </source>
</evidence>
<feature type="compositionally biased region" description="Polar residues" evidence="5">
    <location>
        <begin position="400"/>
        <end position="420"/>
    </location>
</feature>
<gene>
    <name evidence="7" type="ORF">ALECFALPRED_002240</name>
</gene>
<comment type="caution">
    <text evidence="7">The sequence shown here is derived from an EMBL/GenBank/DDBJ whole genome shotgun (WGS) entry which is preliminary data.</text>
</comment>
<evidence type="ECO:0000256" key="4">
    <source>
        <dbReference type="PROSITE-ProRule" id="PRU01343"/>
    </source>
</evidence>
<evidence type="ECO:0000256" key="2">
    <source>
        <dbReference type="ARBA" id="ARBA00022771"/>
    </source>
</evidence>
<dbReference type="OrthoDB" id="430051at2759"/>